<dbReference type="SMART" id="SM00851">
    <property type="entry name" value="MGS"/>
    <property type="match status" value="1"/>
</dbReference>
<dbReference type="InterPro" id="IPR011607">
    <property type="entry name" value="MGS-like_dom"/>
</dbReference>
<dbReference type="PROSITE" id="PS51273">
    <property type="entry name" value="GATASE_TYPE_1"/>
    <property type="match status" value="1"/>
</dbReference>
<evidence type="ECO:0000256" key="8">
    <source>
        <dbReference type="ARBA" id="ARBA00022737"/>
    </source>
</evidence>
<evidence type="ECO:0000313" key="18">
    <source>
        <dbReference type="EMBL" id="CAD9561806.1"/>
    </source>
</evidence>
<evidence type="ECO:0008006" key="19">
    <source>
        <dbReference type="Google" id="ProtNLM"/>
    </source>
</evidence>
<dbReference type="SUPFAM" id="SSF52317">
    <property type="entry name" value="Class I glutamine amidotransferase-like"/>
    <property type="match status" value="1"/>
</dbReference>
<protein>
    <recommendedName>
        <fullName evidence="19">Carbamoyl-phosphate synthase (glutamine-hydrolyzing)</fullName>
    </recommendedName>
</protein>
<keyword evidence="9 15" id="KW-0547">Nucleotide-binding</keyword>
<dbReference type="Gene3D" id="3.30.1490.20">
    <property type="entry name" value="ATP-grasp fold, A domain"/>
    <property type="match status" value="1"/>
</dbReference>
<dbReference type="Gene3D" id="3.30.470.20">
    <property type="entry name" value="ATP-grasp fold, B domain"/>
    <property type="match status" value="2"/>
</dbReference>
<dbReference type="SUPFAM" id="SSF52440">
    <property type="entry name" value="PreATP-grasp domain"/>
    <property type="match status" value="2"/>
</dbReference>
<sequence length="1603" mass="174574">MASVDPEITVGENDDPKALPMWLESRTRASLVLSDGSVFQGYSFGHPASTSGEVVFNTGMVGYPESLTDPSYAGQILVITFPLIGNYGVAADERDELGLLRHFESEKIHLKAVVISEYSFVSSHYTANRTLAEWLKQQRIPAIYGVDTRAVTKLIRQHGALLGKVEVQGSAAADTFEFEDPNLTNLSAQVSRTKKQVFLPPPICGSGDGSPEHASAGGEHAVSAKMVSGGTVHILAVDCGIKNNIIRYLVNVLRVKLTVVPWDYDFRNEDFDGLFLSNGPGDPTHCETTIECLRAVMARPSPPPIFGICLGNQLLALAAGGKTYKMKFGNRGMNQPCVDLRTKRCYITPQNHGFAVDTGSLPADWMPLMVNANDGSNEGIIHRMRPWFSVQFHPEARGGPTDTAFLFHTFVRNITEPAATGVTTIPYSLPVHQRKVLVLGSGGLTIGQAGEFDYSGSQAIKALRESGVRSILINPNIATVQTSAGYADKVYFLPVNVDFVTQVIQRERPDGVLCTFGGQTALNCAVKLQELGVFEKYGVRVMGTPIRAIVTTEDRELFAKAVDHCGYKVAESACCSSVDEAAAAAKKIGYPVLVRAAFALGGLGSGFAANDAELRALVNQALVNSPQVIVDKSLKGWKELEYEVVRDASDNCITVCNMENFDPMGIHTGDSIVIAPSQTLTNDEYNKLRECAIKVIRHFGIVGEANIQYALDPKSKTYRIIEVNPRLSRSSALASKATGYPLAYIAAKIALGHDLVSLRNLVTRSTTACFEPSLDYCVVKVPRWDIDKFPTVEKQLGTQMKSVGEVMSIGRSFPEAIQKAMRMVNEGSAGFDGEWYKRCSSTPASGAAAAEALKEELTRATPLRLWAVAQAFDQGMSIAEVHKLTDIDRWFLAKLYSIHSMRMKLCGMGGAGALEGYGGGRELLRRAKQFGFSDKQVATALGGCGERDVLRLREMWRIRPTVKQVDTLAAEFPAQTNYLYLTYVGQDHDVSPLRQETLPAYKDSLYDTAFGKGRLEDEDAFSLPFKSAPSLNKTPKLGPKDSSPLGAVPTAFDRGVSADLAPGEKSSFIVLGSGCYRIGASVEFDWCSVSAVRTLRETGHRAMVINCNPETVSTDYDESDRLYFEELSLETVCEICNFEMPTGVIVSVGGQTPNNLATKLDERGVKIMGTSARSIDTAEDRSKFSAMCDELDIDQPEWSQFVKFEDALAFARAVSFPVLVRPSYVLSGAAMRVIDDEAQLKSFLNTSAVVEQEHPVVISKYISGAREIEFDAVGHKGNLINYAISEHVEDAGTHSGDATLFLPAQRLSMETHRRVMHMATKMCEALQISGPFNVQFLAQEGVASSMRSVKVIECNVRASRTVPFISKTLNVNFIELATRVMLGQDVKPQRVHLLDFDFIACKVAMFSFVRLNGADPKRGVEMQSTGEVACFGKDSHEAFLKGMLAAGLKLPKGPCGILLSLGSKEDKATLTQYLPLLADMGYTLYATSGTAAAIEAAGVVHQGKPVTAQILHNAVTKKTPNVTSAMQDGVVQLVITTPSSRDSGGATAGYWLRRRALDCGLALIVDLRQACALIDALHMKWSKERKGEEFWTIESWQDCHRIG</sequence>
<evidence type="ECO:0000256" key="12">
    <source>
        <dbReference type="ARBA" id="ARBA00022975"/>
    </source>
</evidence>
<dbReference type="PRINTS" id="PR00099">
    <property type="entry name" value="CPSGATASE"/>
</dbReference>
<dbReference type="FunFam" id="3.30.1490.20:FF:000001">
    <property type="entry name" value="Carbamoyl-phosphate synthase large chain"/>
    <property type="match status" value="1"/>
</dbReference>
<comment type="similarity">
    <text evidence="3">Belongs to the CarB family.</text>
</comment>
<dbReference type="FunFam" id="3.50.30.20:FF:000002">
    <property type="entry name" value="Carbamoyl-phosphate synthase 1, mitochondrial"/>
    <property type="match status" value="1"/>
</dbReference>
<dbReference type="InterPro" id="IPR005480">
    <property type="entry name" value="CPSase_lsu_oligo"/>
</dbReference>
<dbReference type="GO" id="GO:0006526">
    <property type="term" value="P:L-arginine biosynthetic process"/>
    <property type="evidence" value="ECO:0007669"/>
    <property type="project" value="UniProtKB-KW"/>
</dbReference>
<dbReference type="Gene3D" id="1.10.1030.10">
    <property type="entry name" value="Carbamoyl-phosphate synthetase, large subunit oligomerisation domain"/>
    <property type="match status" value="1"/>
</dbReference>
<dbReference type="Gene3D" id="3.40.50.1380">
    <property type="entry name" value="Methylglyoxal synthase-like domain"/>
    <property type="match status" value="1"/>
</dbReference>
<dbReference type="InterPro" id="IPR005479">
    <property type="entry name" value="CPAse_ATP-bd"/>
</dbReference>
<dbReference type="GO" id="GO:0006207">
    <property type="term" value="P:'de novo' pyrimidine nucleobase biosynthetic process"/>
    <property type="evidence" value="ECO:0007669"/>
    <property type="project" value="InterPro"/>
</dbReference>
<evidence type="ECO:0000256" key="6">
    <source>
        <dbReference type="ARBA" id="ARBA00022605"/>
    </source>
</evidence>
<dbReference type="InterPro" id="IPR036897">
    <property type="entry name" value="CarbamoylP_synth_lsu_oligo_sf"/>
</dbReference>
<dbReference type="PROSITE" id="PS51855">
    <property type="entry name" value="MGS"/>
    <property type="match status" value="1"/>
</dbReference>
<keyword evidence="10 15" id="KW-0067">ATP-binding</keyword>
<dbReference type="HAMAP" id="MF_01209">
    <property type="entry name" value="CPSase_S_chain"/>
    <property type="match status" value="1"/>
</dbReference>
<dbReference type="SUPFAM" id="SSF48108">
    <property type="entry name" value="Carbamoyl phosphate synthetase, large subunit connection domain"/>
    <property type="match status" value="1"/>
</dbReference>
<accession>A0A7S2JZ82</accession>
<dbReference type="PANTHER" id="PTHR11405:SF5">
    <property type="entry name" value="CAD PROTEIN"/>
    <property type="match status" value="1"/>
</dbReference>
<evidence type="ECO:0000256" key="4">
    <source>
        <dbReference type="ARBA" id="ARBA00022571"/>
    </source>
</evidence>
<dbReference type="SUPFAM" id="SSF52021">
    <property type="entry name" value="Carbamoyl phosphate synthetase, small subunit N-terminal domain"/>
    <property type="match status" value="1"/>
</dbReference>
<organism evidence="18">
    <name type="scientific">Zooxanthella nutricula</name>
    <dbReference type="NCBI Taxonomy" id="1333877"/>
    <lineage>
        <taxon>Eukaryota</taxon>
        <taxon>Sar</taxon>
        <taxon>Alveolata</taxon>
        <taxon>Dinophyceae</taxon>
        <taxon>Peridiniales</taxon>
        <taxon>Peridiniales incertae sedis</taxon>
        <taxon>Zooxanthella</taxon>
    </lineage>
</organism>
<evidence type="ECO:0000256" key="10">
    <source>
        <dbReference type="ARBA" id="ARBA00022840"/>
    </source>
</evidence>
<dbReference type="NCBIfam" id="TIGR01368">
    <property type="entry name" value="CPSaseIIsmall"/>
    <property type="match status" value="1"/>
</dbReference>
<dbReference type="InterPro" id="IPR011761">
    <property type="entry name" value="ATP-grasp"/>
</dbReference>
<dbReference type="Pfam" id="PF02142">
    <property type="entry name" value="MGS"/>
    <property type="match status" value="1"/>
</dbReference>
<dbReference type="InterPro" id="IPR016185">
    <property type="entry name" value="PreATP-grasp_dom_sf"/>
</dbReference>
<dbReference type="InterPro" id="IPR035686">
    <property type="entry name" value="CPSase_GATase1"/>
</dbReference>
<dbReference type="InterPro" id="IPR029062">
    <property type="entry name" value="Class_I_gatase-like"/>
</dbReference>
<dbReference type="SMART" id="SM01097">
    <property type="entry name" value="CPSase_sm_chain"/>
    <property type="match status" value="1"/>
</dbReference>
<dbReference type="GO" id="GO:0004087">
    <property type="term" value="F:carbamoyl-phosphate synthase (ammonia) activity"/>
    <property type="evidence" value="ECO:0007669"/>
    <property type="project" value="UniProtKB-EC"/>
</dbReference>
<dbReference type="GO" id="GO:0046872">
    <property type="term" value="F:metal ion binding"/>
    <property type="evidence" value="ECO:0007669"/>
    <property type="project" value="UniProtKB-KW"/>
</dbReference>
<keyword evidence="12" id="KW-0665">Pyrimidine biosynthesis</keyword>
<dbReference type="Gene3D" id="3.40.50.880">
    <property type="match status" value="1"/>
</dbReference>
<dbReference type="EMBL" id="HBGW01037696">
    <property type="protein sequence ID" value="CAD9561806.1"/>
    <property type="molecule type" value="Transcribed_RNA"/>
</dbReference>
<reference evidence="18" key="1">
    <citation type="submission" date="2021-01" db="EMBL/GenBank/DDBJ databases">
        <authorList>
            <person name="Corre E."/>
            <person name="Pelletier E."/>
            <person name="Niang G."/>
            <person name="Scheremetjew M."/>
            <person name="Finn R."/>
            <person name="Kale V."/>
            <person name="Holt S."/>
            <person name="Cochrane G."/>
            <person name="Meng A."/>
            <person name="Brown T."/>
            <person name="Cohen L."/>
        </authorList>
    </citation>
    <scope>NUCLEOTIDE SEQUENCE</scope>
    <source>
        <strain evidence="18">RCC3387</strain>
    </source>
</reference>
<dbReference type="PROSITE" id="PS00866">
    <property type="entry name" value="CPSASE_1"/>
    <property type="match status" value="2"/>
</dbReference>
<dbReference type="InterPro" id="IPR058047">
    <property type="entry name" value="CPSase_preATP-grasp"/>
</dbReference>
<dbReference type="FunFam" id="3.40.50.20:FF:000001">
    <property type="entry name" value="Carbamoyl-phosphate synthase large chain"/>
    <property type="match status" value="1"/>
</dbReference>
<proteinExistence type="inferred from homology"/>
<dbReference type="InterPro" id="IPR017926">
    <property type="entry name" value="GATASE"/>
</dbReference>
<keyword evidence="8" id="KW-0677">Repeat</keyword>
<comment type="cofactor">
    <cofactor evidence="1">
        <name>Mn(2+)</name>
        <dbReference type="ChEBI" id="CHEBI:29035"/>
    </cofactor>
</comment>
<dbReference type="FunFam" id="3.30.470.20:FF:000051">
    <property type="entry name" value="Carbamoyl phosphate synthetase II"/>
    <property type="match status" value="1"/>
</dbReference>
<feature type="domain" description="MGS-like" evidence="17">
    <location>
        <begin position="1448"/>
        <end position="1603"/>
    </location>
</feature>
<dbReference type="InterPro" id="IPR036914">
    <property type="entry name" value="MGS-like_dom_sf"/>
</dbReference>
<dbReference type="Pfam" id="PF02786">
    <property type="entry name" value="CPSase_L_D2"/>
    <property type="match status" value="2"/>
</dbReference>
<gene>
    <name evidence="18" type="ORF">BRAN1462_LOCUS23824</name>
</gene>
<dbReference type="SUPFAM" id="SSF52335">
    <property type="entry name" value="Methylglyoxal synthase-like"/>
    <property type="match status" value="1"/>
</dbReference>
<dbReference type="Gene3D" id="3.50.30.20">
    <property type="entry name" value="Carbamoyl-phosphate synthase small subunit, N-terminal domain"/>
    <property type="match status" value="1"/>
</dbReference>
<evidence type="ECO:0000256" key="5">
    <source>
        <dbReference type="ARBA" id="ARBA00022598"/>
    </source>
</evidence>
<dbReference type="PRINTS" id="PR00098">
    <property type="entry name" value="CPSASE"/>
</dbReference>
<dbReference type="Pfam" id="PF25596">
    <property type="entry name" value="CPSase_L_D1"/>
    <property type="match status" value="2"/>
</dbReference>
<dbReference type="Gene3D" id="3.40.50.20">
    <property type="match status" value="2"/>
</dbReference>
<evidence type="ECO:0000256" key="15">
    <source>
        <dbReference type="PROSITE-ProRule" id="PRU00409"/>
    </source>
</evidence>
<dbReference type="NCBIfam" id="NF003671">
    <property type="entry name" value="PRK05294.1"/>
    <property type="match status" value="1"/>
</dbReference>
<dbReference type="GO" id="GO:0005524">
    <property type="term" value="F:ATP binding"/>
    <property type="evidence" value="ECO:0007669"/>
    <property type="project" value="UniProtKB-UniRule"/>
</dbReference>
<dbReference type="GO" id="GO:0006221">
    <property type="term" value="P:pyrimidine nucleotide biosynthetic process"/>
    <property type="evidence" value="ECO:0007669"/>
    <property type="project" value="UniProtKB-KW"/>
</dbReference>
<comment type="catalytic activity">
    <reaction evidence="14">
        <text>hydrogencarbonate + NH4(+) + 2 ATP = carbamoyl phosphate + 2 ADP + phosphate + 2 H(+)</text>
        <dbReference type="Rhea" id="RHEA:18029"/>
        <dbReference type="ChEBI" id="CHEBI:15378"/>
        <dbReference type="ChEBI" id="CHEBI:17544"/>
        <dbReference type="ChEBI" id="CHEBI:28938"/>
        <dbReference type="ChEBI" id="CHEBI:30616"/>
        <dbReference type="ChEBI" id="CHEBI:43474"/>
        <dbReference type="ChEBI" id="CHEBI:58228"/>
        <dbReference type="ChEBI" id="CHEBI:456216"/>
        <dbReference type="EC" id="6.3.4.16"/>
    </reaction>
</comment>
<dbReference type="InterPro" id="IPR005483">
    <property type="entry name" value="CPSase_dom"/>
</dbReference>
<keyword evidence="7" id="KW-0479">Metal-binding</keyword>
<dbReference type="GO" id="GO:0004088">
    <property type="term" value="F:carbamoyl-phosphate synthase (glutamine-hydrolyzing) activity"/>
    <property type="evidence" value="ECO:0007669"/>
    <property type="project" value="InterPro"/>
</dbReference>
<name>A0A7S2JZ82_9DINO</name>
<evidence type="ECO:0000259" key="16">
    <source>
        <dbReference type="PROSITE" id="PS50975"/>
    </source>
</evidence>
<evidence type="ECO:0000256" key="11">
    <source>
        <dbReference type="ARBA" id="ARBA00022842"/>
    </source>
</evidence>
<dbReference type="SMART" id="SM01096">
    <property type="entry name" value="CPSase_L_D3"/>
    <property type="match status" value="1"/>
</dbReference>
<dbReference type="Pfam" id="PF02787">
    <property type="entry name" value="CPSase_L_D3"/>
    <property type="match status" value="1"/>
</dbReference>
<dbReference type="PANTHER" id="PTHR11405">
    <property type="entry name" value="CARBAMOYLTRANSFERASE FAMILY MEMBER"/>
    <property type="match status" value="1"/>
</dbReference>
<evidence type="ECO:0000256" key="13">
    <source>
        <dbReference type="ARBA" id="ARBA00023211"/>
    </source>
</evidence>
<dbReference type="FunFam" id="3.30.470.20:FF:000001">
    <property type="entry name" value="Carbamoyl-phosphate synthase large chain"/>
    <property type="match status" value="1"/>
</dbReference>
<dbReference type="InterPro" id="IPR036480">
    <property type="entry name" value="CarbP_synth_ssu_N_sf"/>
</dbReference>
<dbReference type="PROSITE" id="PS50975">
    <property type="entry name" value="ATP_GRASP"/>
    <property type="match status" value="2"/>
</dbReference>
<evidence type="ECO:0000256" key="3">
    <source>
        <dbReference type="ARBA" id="ARBA00009799"/>
    </source>
</evidence>
<dbReference type="PROSITE" id="PS00867">
    <property type="entry name" value="CPSASE_2"/>
    <property type="match status" value="2"/>
</dbReference>
<dbReference type="Pfam" id="PF00988">
    <property type="entry name" value="CPSase_sm_chain"/>
    <property type="match status" value="1"/>
</dbReference>
<dbReference type="FunFam" id="1.10.1030.10:FF:000002">
    <property type="entry name" value="Carbamoyl-phosphate synthase large chain"/>
    <property type="match status" value="1"/>
</dbReference>
<evidence type="ECO:0000256" key="9">
    <source>
        <dbReference type="ARBA" id="ARBA00022741"/>
    </source>
</evidence>
<dbReference type="SUPFAM" id="SSF56059">
    <property type="entry name" value="Glutathione synthetase ATP-binding domain-like"/>
    <property type="match status" value="2"/>
</dbReference>
<evidence type="ECO:0000256" key="2">
    <source>
        <dbReference type="ARBA" id="ARBA00004730"/>
    </source>
</evidence>
<keyword evidence="11" id="KW-0460">Magnesium</keyword>
<feature type="domain" description="ATP-grasp" evidence="16">
    <location>
        <begin position="1185"/>
        <end position="1382"/>
    </location>
</feature>
<keyword evidence="6" id="KW-0028">Amino-acid biosynthesis</keyword>
<keyword evidence="5" id="KW-0436">Ligase</keyword>
<dbReference type="InterPro" id="IPR013815">
    <property type="entry name" value="ATP_grasp_subdomain_1"/>
</dbReference>
<dbReference type="Pfam" id="PF00117">
    <property type="entry name" value="GATase"/>
    <property type="match status" value="1"/>
</dbReference>
<feature type="domain" description="ATP-grasp" evidence="16">
    <location>
        <begin position="559"/>
        <end position="751"/>
    </location>
</feature>
<comment type="pathway">
    <text evidence="2">Amino-acid biosynthesis; L-arginine biosynthesis.</text>
</comment>
<dbReference type="InterPro" id="IPR002474">
    <property type="entry name" value="CarbamoylP_synth_ssu_N"/>
</dbReference>
<evidence type="ECO:0000259" key="17">
    <source>
        <dbReference type="PROSITE" id="PS51855"/>
    </source>
</evidence>
<dbReference type="NCBIfam" id="NF009475">
    <property type="entry name" value="PRK12838.1"/>
    <property type="match status" value="1"/>
</dbReference>
<dbReference type="PRINTS" id="PR00096">
    <property type="entry name" value="GATASE"/>
</dbReference>
<dbReference type="CDD" id="cd01744">
    <property type="entry name" value="GATase1_CPSase"/>
    <property type="match status" value="1"/>
</dbReference>
<evidence type="ECO:0000256" key="1">
    <source>
        <dbReference type="ARBA" id="ARBA00001936"/>
    </source>
</evidence>
<keyword evidence="13" id="KW-0464">Manganese</keyword>
<dbReference type="GO" id="GO:0006541">
    <property type="term" value="P:glutamine metabolic process"/>
    <property type="evidence" value="ECO:0007669"/>
    <property type="project" value="InterPro"/>
</dbReference>
<dbReference type="GO" id="GO:0005951">
    <property type="term" value="C:carbamoyl-phosphate synthase complex"/>
    <property type="evidence" value="ECO:0007669"/>
    <property type="project" value="TreeGrafter"/>
</dbReference>
<evidence type="ECO:0000256" key="7">
    <source>
        <dbReference type="ARBA" id="ARBA00022723"/>
    </source>
</evidence>
<dbReference type="FunFam" id="3.40.50.20:FF:000002">
    <property type="entry name" value="Carbamoyl-phosphate synthase large chain"/>
    <property type="match status" value="1"/>
</dbReference>
<keyword evidence="4" id="KW-0055">Arginine biosynthesis</keyword>
<evidence type="ECO:0000256" key="14">
    <source>
        <dbReference type="ARBA" id="ARBA00047359"/>
    </source>
</evidence>
<dbReference type="InterPro" id="IPR006274">
    <property type="entry name" value="CarbamoylP_synth_ssu"/>
</dbReference>